<comment type="caution">
    <text evidence="1">The sequence shown here is derived from an EMBL/GenBank/DDBJ whole genome shotgun (WGS) entry which is preliminary data.</text>
</comment>
<name>A0ABQ4TD67_METOR</name>
<dbReference type="Proteomes" id="UP001055156">
    <property type="component" value="Unassembled WGS sequence"/>
</dbReference>
<dbReference type="RefSeq" id="WP_238313548.1">
    <property type="nucleotide sequence ID" value="NZ_BPQV01000014.1"/>
</dbReference>
<keyword evidence="2" id="KW-1185">Reference proteome</keyword>
<sequence>MRSSTTLPGWVMRQLNRRAGRYNDDKIVRWISLNPGRDRADLQGELQEGGSDNVVDFNSRRLLAAS</sequence>
<accession>A0ABQ4TD67</accession>
<reference evidence="1" key="1">
    <citation type="journal article" date="2021" name="Front. Microbiol.">
        <title>Comprehensive Comparative Genomics and Phenotyping of Methylobacterium Species.</title>
        <authorList>
            <person name="Alessa O."/>
            <person name="Ogura Y."/>
            <person name="Fujitani Y."/>
            <person name="Takami H."/>
            <person name="Hayashi T."/>
            <person name="Sahin N."/>
            <person name="Tani A."/>
        </authorList>
    </citation>
    <scope>NUCLEOTIDE SEQUENCE</scope>
    <source>
        <strain evidence="1">NBRC 15689</strain>
    </source>
</reference>
<protein>
    <submittedName>
        <fullName evidence="1">Uncharacterized protein</fullName>
    </submittedName>
</protein>
<gene>
    <name evidence="1" type="ORF">LKMONMHP_4127</name>
</gene>
<proteinExistence type="predicted"/>
<organism evidence="1 2">
    <name type="scientific">Methylobacterium organophilum</name>
    <dbReference type="NCBI Taxonomy" id="410"/>
    <lineage>
        <taxon>Bacteria</taxon>
        <taxon>Pseudomonadati</taxon>
        <taxon>Pseudomonadota</taxon>
        <taxon>Alphaproteobacteria</taxon>
        <taxon>Hyphomicrobiales</taxon>
        <taxon>Methylobacteriaceae</taxon>
        <taxon>Methylobacterium</taxon>
    </lineage>
</organism>
<dbReference type="EMBL" id="BPQV01000014">
    <property type="protein sequence ID" value="GJE29248.1"/>
    <property type="molecule type" value="Genomic_DNA"/>
</dbReference>
<reference evidence="1" key="2">
    <citation type="submission" date="2021-08" db="EMBL/GenBank/DDBJ databases">
        <authorList>
            <person name="Tani A."/>
            <person name="Ola A."/>
            <person name="Ogura Y."/>
            <person name="Katsura K."/>
            <person name="Hayashi T."/>
        </authorList>
    </citation>
    <scope>NUCLEOTIDE SEQUENCE</scope>
    <source>
        <strain evidence="1">NBRC 15689</strain>
    </source>
</reference>
<evidence type="ECO:0000313" key="1">
    <source>
        <dbReference type="EMBL" id="GJE29248.1"/>
    </source>
</evidence>
<evidence type="ECO:0000313" key="2">
    <source>
        <dbReference type="Proteomes" id="UP001055156"/>
    </source>
</evidence>